<evidence type="ECO:0000313" key="2">
    <source>
        <dbReference type="Proteomes" id="UP000887159"/>
    </source>
</evidence>
<protein>
    <submittedName>
        <fullName evidence="1">Transposable element Tc1 transposase</fullName>
    </submittedName>
</protein>
<organism evidence="1 2">
    <name type="scientific">Trichonephila clavipes</name>
    <name type="common">Golden silk orbweaver</name>
    <name type="synonym">Nephila clavipes</name>
    <dbReference type="NCBI Taxonomy" id="2585209"/>
    <lineage>
        <taxon>Eukaryota</taxon>
        <taxon>Metazoa</taxon>
        <taxon>Ecdysozoa</taxon>
        <taxon>Arthropoda</taxon>
        <taxon>Chelicerata</taxon>
        <taxon>Arachnida</taxon>
        <taxon>Araneae</taxon>
        <taxon>Araneomorphae</taxon>
        <taxon>Entelegynae</taxon>
        <taxon>Araneoidea</taxon>
        <taxon>Nephilidae</taxon>
        <taxon>Trichonephila</taxon>
    </lineage>
</organism>
<sequence>MVRSDAAISRYWQEWVNVIFQCHQGSGQPRATADRQNRLITKSAVTVPDSSFSTIRRATHIRVSTMTIYRRLIERNLRFRTPLFVIRGTLTAQQYVDDILRTVLPSLICLLDNARLLTACIAMNCLTARQALPWQARSLDLSPIELVCNMMGRRLHVDDLARQLEQI</sequence>
<dbReference type="GO" id="GO:0003676">
    <property type="term" value="F:nucleic acid binding"/>
    <property type="evidence" value="ECO:0007669"/>
    <property type="project" value="InterPro"/>
</dbReference>
<dbReference type="Proteomes" id="UP000887159">
    <property type="component" value="Unassembled WGS sequence"/>
</dbReference>
<gene>
    <name evidence="1" type="ORF">TNCV_1740491</name>
</gene>
<dbReference type="Gene3D" id="3.30.420.10">
    <property type="entry name" value="Ribonuclease H-like superfamily/Ribonuclease H"/>
    <property type="match status" value="1"/>
</dbReference>
<comment type="caution">
    <text evidence="1">The sequence shown here is derived from an EMBL/GenBank/DDBJ whole genome shotgun (WGS) entry which is preliminary data.</text>
</comment>
<evidence type="ECO:0000313" key="1">
    <source>
        <dbReference type="EMBL" id="GFX92129.1"/>
    </source>
</evidence>
<accession>A0A8X6V3T0</accession>
<reference evidence="1" key="1">
    <citation type="submission" date="2020-08" db="EMBL/GenBank/DDBJ databases">
        <title>Multicomponent nature underlies the extraordinary mechanical properties of spider dragline silk.</title>
        <authorList>
            <person name="Kono N."/>
            <person name="Nakamura H."/>
            <person name="Mori M."/>
            <person name="Yoshida Y."/>
            <person name="Ohtoshi R."/>
            <person name="Malay A.D."/>
            <person name="Moran D.A.P."/>
            <person name="Tomita M."/>
            <person name="Numata K."/>
            <person name="Arakawa K."/>
        </authorList>
    </citation>
    <scope>NUCLEOTIDE SEQUENCE</scope>
</reference>
<dbReference type="InterPro" id="IPR036397">
    <property type="entry name" value="RNaseH_sf"/>
</dbReference>
<name>A0A8X6V3T0_TRICX</name>
<keyword evidence="2" id="KW-1185">Reference proteome</keyword>
<dbReference type="AlphaFoldDB" id="A0A8X6V3T0"/>
<dbReference type="EMBL" id="BMAU01021142">
    <property type="protein sequence ID" value="GFX92129.1"/>
    <property type="molecule type" value="Genomic_DNA"/>
</dbReference>
<proteinExistence type="predicted"/>